<reference evidence="1" key="2">
    <citation type="journal article" date="2023" name="Int. J. Mol. Sci.">
        <title>De Novo Assembly and Annotation of 11 Diverse Shrub Willow (Salix) Genomes Reveals Novel Gene Organization in Sex-Linked Regions.</title>
        <authorList>
            <person name="Hyden B."/>
            <person name="Feng K."/>
            <person name="Yates T.B."/>
            <person name="Jawdy S."/>
            <person name="Cereghino C."/>
            <person name="Smart L.B."/>
            <person name="Muchero W."/>
        </authorList>
    </citation>
    <scope>NUCLEOTIDE SEQUENCE</scope>
    <source>
        <tissue evidence="1">Shoot tip</tissue>
    </source>
</reference>
<dbReference type="EMBL" id="JAPFFK010000012">
    <property type="protein sequence ID" value="KAJ6731512.1"/>
    <property type="molecule type" value="Genomic_DNA"/>
</dbReference>
<proteinExistence type="predicted"/>
<reference evidence="1" key="1">
    <citation type="submission" date="2022-11" db="EMBL/GenBank/DDBJ databases">
        <authorList>
            <person name="Hyden B.L."/>
            <person name="Feng K."/>
            <person name="Yates T."/>
            <person name="Jawdy S."/>
            <person name="Smart L.B."/>
            <person name="Muchero W."/>
        </authorList>
    </citation>
    <scope>NUCLEOTIDE SEQUENCE</scope>
    <source>
        <tissue evidence="1">Shoot tip</tissue>
    </source>
</reference>
<gene>
    <name evidence="1" type="ORF">OIU79_002769</name>
</gene>
<dbReference type="OrthoDB" id="2016516at2759"/>
<evidence type="ECO:0000313" key="1">
    <source>
        <dbReference type="EMBL" id="KAJ6731512.1"/>
    </source>
</evidence>
<keyword evidence="2" id="KW-1185">Reference proteome</keyword>
<sequence>MGDWCISEEISDIPPITHQFDHPSSECGLLERHGYRIKHAAHNDAVNGVSLFVDSIGSPSSLDGIFTCLLTWTTYFSRRFVHFIEDLIYQDVNRYSESFVASSSGLYSHSSGHNVYRSNVKDFSLFSEHHIANTSPETHRTRVAEVREELLVNTRYKARTGCGHRGFSLIIQGLMLPLFGLRLAWRLALAPWRCSFYYIRCTQAQVLSITSRVRKTLLGSSDDIGWLQHTPGMAPVEDGTVRFLELLEKIRNGEHNLPNSFVYLLIPGLFSNHAPLYFAGTKRFFSKMGLACHIAKIHSEASVEHNAWELKQYIDELYWGSGKLVMLLGHSKGGVDAAAALSIYSSDLKNKVAGLALVQSPYAGTPIASDILREGQIADKETRRIMELLICKIIKGDIRAMEDLTYDKRREFISKHQLPKEIPLISFHSEASIAPGHQVPVVIPISAAMAMCALHLQLRYGEKSDGLVTCRDAEVPGSVVVRPDRKLDHAWMVYSSRKKDPGEPDSCEMWEALLTMLVELGRMKQERDVSWDF</sequence>
<comment type="caution">
    <text evidence="1">The sequence shown here is derived from an EMBL/GenBank/DDBJ whole genome shotgun (WGS) entry which is preliminary data.</text>
</comment>
<evidence type="ECO:0000313" key="2">
    <source>
        <dbReference type="Proteomes" id="UP001151532"/>
    </source>
</evidence>
<dbReference type="AlphaFoldDB" id="A0A9Q0UKI5"/>
<dbReference type="InterPro" id="IPR029058">
    <property type="entry name" value="AB_hydrolase_fold"/>
</dbReference>
<dbReference type="PANTHER" id="PTHR31934">
    <property type="entry name" value="ALPHA/BETA-HYDROLASES SUPERFAMILY PROTEIN"/>
    <property type="match status" value="1"/>
</dbReference>
<dbReference type="SUPFAM" id="SSF53474">
    <property type="entry name" value="alpha/beta-Hydrolases"/>
    <property type="match status" value="1"/>
</dbReference>
<dbReference type="Proteomes" id="UP001151532">
    <property type="component" value="Chromosome 18"/>
</dbReference>
<protein>
    <recommendedName>
        <fullName evidence="3">Alpha/beta-Hydrolases superfamily protein</fullName>
    </recommendedName>
</protein>
<dbReference type="Gene3D" id="3.40.50.1820">
    <property type="entry name" value="alpha/beta hydrolase"/>
    <property type="match status" value="1"/>
</dbReference>
<organism evidence="1 2">
    <name type="scientific">Salix purpurea</name>
    <name type="common">Purple osier willow</name>
    <dbReference type="NCBI Taxonomy" id="77065"/>
    <lineage>
        <taxon>Eukaryota</taxon>
        <taxon>Viridiplantae</taxon>
        <taxon>Streptophyta</taxon>
        <taxon>Embryophyta</taxon>
        <taxon>Tracheophyta</taxon>
        <taxon>Spermatophyta</taxon>
        <taxon>Magnoliopsida</taxon>
        <taxon>eudicotyledons</taxon>
        <taxon>Gunneridae</taxon>
        <taxon>Pentapetalae</taxon>
        <taxon>rosids</taxon>
        <taxon>fabids</taxon>
        <taxon>Malpighiales</taxon>
        <taxon>Salicaceae</taxon>
        <taxon>Saliceae</taxon>
        <taxon>Salix</taxon>
    </lineage>
</organism>
<accession>A0A9Q0UKI5</accession>
<evidence type="ECO:0008006" key="3">
    <source>
        <dbReference type="Google" id="ProtNLM"/>
    </source>
</evidence>
<name>A0A9Q0UKI5_SALPP</name>
<dbReference type="PANTHER" id="PTHR31934:SF5">
    <property type="entry name" value="OS05G0557900 PROTEIN"/>
    <property type="match status" value="1"/>
</dbReference>